<proteinExistence type="predicted"/>
<dbReference type="AlphaFoldDB" id="A0AB34J0T2"/>
<gene>
    <name evidence="2" type="ORF">AB1Y20_005790</name>
</gene>
<comment type="caution">
    <text evidence="2">The sequence shown here is derived from an EMBL/GenBank/DDBJ whole genome shotgun (WGS) entry which is preliminary data.</text>
</comment>
<evidence type="ECO:0000313" key="3">
    <source>
        <dbReference type="Proteomes" id="UP001515480"/>
    </source>
</evidence>
<name>A0AB34J0T2_PRYPA</name>
<evidence type="ECO:0000256" key="1">
    <source>
        <dbReference type="SAM" id="SignalP"/>
    </source>
</evidence>
<reference evidence="2 3" key="1">
    <citation type="journal article" date="2024" name="Science">
        <title>Giant polyketide synthase enzymes in the biosynthesis of giant marine polyether toxins.</title>
        <authorList>
            <person name="Fallon T.R."/>
            <person name="Shende V.V."/>
            <person name="Wierzbicki I.H."/>
            <person name="Pendleton A.L."/>
            <person name="Watervoot N.F."/>
            <person name="Auber R.P."/>
            <person name="Gonzalez D.J."/>
            <person name="Wisecaver J.H."/>
            <person name="Moore B.S."/>
        </authorList>
    </citation>
    <scope>NUCLEOTIDE SEQUENCE [LARGE SCALE GENOMIC DNA]</scope>
    <source>
        <strain evidence="2 3">12B1</strain>
    </source>
</reference>
<dbReference type="Proteomes" id="UP001515480">
    <property type="component" value="Unassembled WGS sequence"/>
</dbReference>
<protein>
    <recommendedName>
        <fullName evidence="4">F-box domain-containing protein</fullName>
    </recommendedName>
</protein>
<organism evidence="2 3">
    <name type="scientific">Prymnesium parvum</name>
    <name type="common">Toxic golden alga</name>
    <dbReference type="NCBI Taxonomy" id="97485"/>
    <lineage>
        <taxon>Eukaryota</taxon>
        <taxon>Haptista</taxon>
        <taxon>Haptophyta</taxon>
        <taxon>Prymnesiophyceae</taxon>
        <taxon>Prymnesiales</taxon>
        <taxon>Prymnesiaceae</taxon>
        <taxon>Prymnesium</taxon>
    </lineage>
</organism>
<keyword evidence="3" id="KW-1185">Reference proteome</keyword>
<sequence length="117" mass="12784">MCAGGTGSSNEWGLLLLPAEVLAIICGNLRSRLSAETASSIAVLAGTCREMHAFFAEDLRQLRRLVMQVRGASLGGRPPRGISLASFLKNRQAVQQQQALIRQELLGDHRPKGRIYR</sequence>
<evidence type="ECO:0000313" key="2">
    <source>
        <dbReference type="EMBL" id="KAL1510964.1"/>
    </source>
</evidence>
<evidence type="ECO:0008006" key="4">
    <source>
        <dbReference type="Google" id="ProtNLM"/>
    </source>
</evidence>
<dbReference type="EMBL" id="JBGBPQ010000014">
    <property type="protein sequence ID" value="KAL1510964.1"/>
    <property type="molecule type" value="Genomic_DNA"/>
</dbReference>
<feature type="signal peptide" evidence="1">
    <location>
        <begin position="1"/>
        <end position="23"/>
    </location>
</feature>
<accession>A0AB34J0T2</accession>
<feature type="chain" id="PRO_5044258472" description="F-box domain-containing protein" evidence="1">
    <location>
        <begin position="24"/>
        <end position="117"/>
    </location>
</feature>
<keyword evidence="1" id="KW-0732">Signal</keyword>